<dbReference type="AlphaFoldDB" id="H2CD53"/>
<keyword evidence="1" id="KW-0808">Transferase</keyword>
<dbReference type="HOGENOM" id="CLU_823366_0_0_12"/>
<dbReference type="STRING" id="183.GCA_002009735_00643"/>
<protein>
    <submittedName>
        <fullName evidence="1">Glycosyl transferase group 1</fullName>
    </submittedName>
</protein>
<evidence type="ECO:0000313" key="2">
    <source>
        <dbReference type="Proteomes" id="UP000005737"/>
    </source>
</evidence>
<evidence type="ECO:0000313" key="1">
    <source>
        <dbReference type="EMBL" id="EHQ07529.1"/>
    </source>
</evidence>
<dbReference type="Proteomes" id="UP000005737">
    <property type="component" value="Unassembled WGS sequence"/>
</dbReference>
<accession>H2CD53</accession>
<dbReference type="SUPFAM" id="SSF53756">
    <property type="entry name" value="UDP-Glycosyltransferase/glycogen phosphorylase"/>
    <property type="match status" value="1"/>
</dbReference>
<dbReference type="CDD" id="cd03801">
    <property type="entry name" value="GT4_PimA-like"/>
    <property type="match status" value="1"/>
</dbReference>
<gene>
    <name evidence="1" type="ORF">Lepil_2860</name>
</gene>
<sequence length="337" mass="38773">MNPLKKFWRESSAVFLPDSRNYTGGPATFVQNLAAEFQRQGIAFTSRPEASNLRSALIPVEYDLDWIREWKRRGVRIVQRLDGVYYPSKHGEAYRGLNRNLELIYRELADAVIYQSRYSYLQCREVLGLSGAKSEVIILNGADTELFHPVARPPATKEGWIFASSGNFRNIDMLEPMVHAFDRLYGKFPFQLRLFGDVIKEDLLPYLKRPYIRHVPRISLKELGNELRGVQAFVYSHLNPPCPNSVIEAISSGLPVVGFDSGSMSELLWYQKDLLAPVSNDILQLYKDFDSLRLVEKIQLLLENYDFYLREARRRSRDLTIERTAAAYISVLLGEQV</sequence>
<dbReference type="Pfam" id="PF13692">
    <property type="entry name" value="Glyco_trans_1_4"/>
    <property type="match status" value="1"/>
</dbReference>
<dbReference type="Gene3D" id="3.40.50.2000">
    <property type="entry name" value="Glycogen Phosphorylase B"/>
    <property type="match status" value="2"/>
</dbReference>
<reference evidence="1 2" key="1">
    <citation type="submission" date="2011-10" db="EMBL/GenBank/DDBJ databases">
        <title>The Improved High-Quality Draft genome of Leptonema illini DSM 21528.</title>
        <authorList>
            <consortium name="US DOE Joint Genome Institute (JGI-PGF)"/>
            <person name="Lucas S."/>
            <person name="Copeland A."/>
            <person name="Lapidus A."/>
            <person name="Glavina del Rio T."/>
            <person name="Dalin E."/>
            <person name="Tice H."/>
            <person name="Bruce D."/>
            <person name="Goodwin L."/>
            <person name="Pitluck S."/>
            <person name="Peters L."/>
            <person name="Mikhailova N."/>
            <person name="Held B."/>
            <person name="Kyrpides N."/>
            <person name="Mavromatis K."/>
            <person name="Ivanova N."/>
            <person name="Markowitz V."/>
            <person name="Cheng J.-F."/>
            <person name="Hugenholtz P."/>
            <person name="Woyke T."/>
            <person name="Wu D."/>
            <person name="Gronow S."/>
            <person name="Wellnitz S."/>
            <person name="Brambilla E.-M."/>
            <person name="Klenk H.-P."/>
            <person name="Eisen J.A."/>
        </authorList>
    </citation>
    <scope>NUCLEOTIDE SEQUENCE [LARGE SCALE GENOMIC DNA]</scope>
    <source>
        <strain evidence="1 2">DSM 21528</strain>
    </source>
</reference>
<dbReference type="EMBL" id="JH597773">
    <property type="protein sequence ID" value="EHQ07529.1"/>
    <property type="molecule type" value="Genomic_DNA"/>
</dbReference>
<name>H2CD53_9LEPT</name>
<dbReference type="GO" id="GO:0016740">
    <property type="term" value="F:transferase activity"/>
    <property type="evidence" value="ECO:0007669"/>
    <property type="project" value="UniProtKB-KW"/>
</dbReference>
<proteinExistence type="predicted"/>
<organism evidence="1 2">
    <name type="scientific">Leptonema illini DSM 21528</name>
    <dbReference type="NCBI Taxonomy" id="929563"/>
    <lineage>
        <taxon>Bacteria</taxon>
        <taxon>Pseudomonadati</taxon>
        <taxon>Spirochaetota</taxon>
        <taxon>Spirochaetia</taxon>
        <taxon>Leptospirales</taxon>
        <taxon>Leptospiraceae</taxon>
        <taxon>Leptonema</taxon>
    </lineage>
</organism>
<keyword evidence="2" id="KW-1185">Reference proteome</keyword>